<sequence>MSVSLCAKTMRQKVELILLLLYNLTSANKSSTCGEQPLNYTNGMIKFSSGPEETIRCNWSIAVPEKTITSISVIKSTVEKQSKLSSLCLTIKGSLKRYLQTCNLKLIKSTRLSVKEEIKVNISSARSRSDLWLTFASRNGTECPNSEFQCLDKSHCYNTSDIHSKYIICNDHSDKLATGKCDGFSTPCDYDSGICFNITQRCDGIVNCPRGEDELNCTSICPNLIKCPGEDKCIQKSNICDRNVDCSDHFDEKSCRYESSNSKILIVTTVFIVCSLFCIIFVCLVFRWVITKRDINRFLDNLPEIPLAPFQGPGEDDSDSASSDPFEAEFRQGGEIYECYMQSLKKKSHSSKAVQVGDIYPKFSHLEMDVENECIVLASLNVPRDMCVGLTISESSIESIKTLKSIRGKNENDSGSSVSDYDTGKPTAPLNSGEIEPCSVRSRSSPRVKFALILDANSDTKAASAVLENNRYPKLRAPIFEEFVKPKVSLAGGDFFILKKANSITESEASCNLDCKSYLENIPERNEAVKQFLQKNRSAPLPCSVNYMTRVAPSKSLGNIPKLTERDISCQMARIYSGSDRSSQWTDIEECDDTHHGSELTRKITVKTGVENLKKKNEMAKRICKKKIGYSVRM</sequence>
<dbReference type="InterPro" id="IPR050685">
    <property type="entry name" value="LDLR"/>
</dbReference>
<organism evidence="11 12">
    <name type="scientific">Phaedon cochleariae</name>
    <name type="common">Mustard beetle</name>
    <dbReference type="NCBI Taxonomy" id="80249"/>
    <lineage>
        <taxon>Eukaryota</taxon>
        <taxon>Metazoa</taxon>
        <taxon>Ecdysozoa</taxon>
        <taxon>Arthropoda</taxon>
        <taxon>Hexapoda</taxon>
        <taxon>Insecta</taxon>
        <taxon>Pterygota</taxon>
        <taxon>Neoptera</taxon>
        <taxon>Endopterygota</taxon>
        <taxon>Coleoptera</taxon>
        <taxon>Polyphaga</taxon>
        <taxon>Cucujiformia</taxon>
        <taxon>Chrysomeloidea</taxon>
        <taxon>Chrysomelidae</taxon>
        <taxon>Chrysomelinae</taxon>
        <taxon>Chrysomelini</taxon>
        <taxon>Phaedon</taxon>
    </lineage>
</organism>
<comment type="subcellular location">
    <subcellularLocation>
        <location evidence="1">Membrane</location>
        <topology evidence="1">Single-pass membrane protein</topology>
    </subcellularLocation>
</comment>
<dbReference type="OrthoDB" id="2423195at2759"/>
<feature type="signal peptide" evidence="10">
    <location>
        <begin position="1"/>
        <end position="27"/>
    </location>
</feature>
<feature type="disulfide bond" evidence="7">
    <location>
        <begin position="202"/>
        <end position="217"/>
    </location>
</feature>
<reference evidence="11" key="2">
    <citation type="submission" date="2022-10" db="EMBL/GenBank/DDBJ databases">
        <authorList>
            <consortium name="ENA_rothamsted_submissions"/>
            <consortium name="culmorum"/>
            <person name="King R."/>
        </authorList>
    </citation>
    <scope>NUCLEOTIDE SEQUENCE</scope>
</reference>
<dbReference type="CDD" id="cd00112">
    <property type="entry name" value="LDLa"/>
    <property type="match status" value="2"/>
</dbReference>
<evidence type="ECO:0000256" key="4">
    <source>
        <dbReference type="ARBA" id="ARBA00022989"/>
    </source>
</evidence>
<dbReference type="GO" id="GO:0005886">
    <property type="term" value="C:plasma membrane"/>
    <property type="evidence" value="ECO:0007669"/>
    <property type="project" value="TreeGrafter"/>
</dbReference>
<dbReference type="Gene3D" id="4.10.400.10">
    <property type="entry name" value="Low-density Lipoprotein Receptor"/>
    <property type="match status" value="2"/>
</dbReference>
<keyword evidence="3" id="KW-0677">Repeat</keyword>
<evidence type="ECO:0000256" key="2">
    <source>
        <dbReference type="ARBA" id="ARBA00022692"/>
    </source>
</evidence>
<dbReference type="EMBL" id="OU896721">
    <property type="protein sequence ID" value="CAH1154144.1"/>
    <property type="molecule type" value="Genomic_DNA"/>
</dbReference>
<comment type="caution">
    <text evidence="7">Lacks conserved residue(s) required for the propagation of feature annotation.</text>
</comment>
<evidence type="ECO:0000256" key="1">
    <source>
        <dbReference type="ARBA" id="ARBA00004167"/>
    </source>
</evidence>
<feature type="disulfide bond" evidence="7">
    <location>
        <begin position="240"/>
        <end position="255"/>
    </location>
</feature>
<keyword evidence="4 9" id="KW-1133">Transmembrane helix</keyword>
<dbReference type="PANTHER" id="PTHR24270">
    <property type="entry name" value="LOW-DENSITY LIPOPROTEIN RECEPTOR-RELATED"/>
    <property type="match status" value="1"/>
</dbReference>
<feature type="chain" id="PRO_5040188901" description="CUB domain-containing protein" evidence="10">
    <location>
        <begin position="28"/>
        <end position="634"/>
    </location>
</feature>
<dbReference type="Proteomes" id="UP001153737">
    <property type="component" value="Chromosome 15"/>
</dbReference>
<evidence type="ECO:0000256" key="7">
    <source>
        <dbReference type="PROSITE-ProRule" id="PRU00124"/>
    </source>
</evidence>
<dbReference type="SMART" id="SM00192">
    <property type="entry name" value="LDLa"/>
    <property type="match status" value="2"/>
</dbReference>
<evidence type="ECO:0000256" key="8">
    <source>
        <dbReference type="SAM" id="MobiDB-lite"/>
    </source>
</evidence>
<evidence type="ECO:0000313" key="12">
    <source>
        <dbReference type="Proteomes" id="UP001153737"/>
    </source>
</evidence>
<keyword evidence="2 9" id="KW-0812">Transmembrane</keyword>
<keyword evidence="10" id="KW-0732">Signal</keyword>
<keyword evidence="6 7" id="KW-1015">Disulfide bond</keyword>
<dbReference type="AlphaFoldDB" id="A0A9P0GTT1"/>
<dbReference type="PROSITE" id="PS50068">
    <property type="entry name" value="LDLRA_2"/>
    <property type="match status" value="2"/>
</dbReference>
<dbReference type="PRINTS" id="PR00261">
    <property type="entry name" value="LDLRECEPTOR"/>
</dbReference>
<dbReference type="InterPro" id="IPR036055">
    <property type="entry name" value="LDL_receptor-like_sf"/>
</dbReference>
<feature type="region of interest" description="Disordered" evidence="8">
    <location>
        <begin position="408"/>
        <end position="440"/>
    </location>
</feature>
<keyword evidence="5 9" id="KW-0472">Membrane</keyword>
<evidence type="ECO:0000256" key="9">
    <source>
        <dbReference type="SAM" id="Phobius"/>
    </source>
</evidence>
<evidence type="ECO:0008006" key="13">
    <source>
        <dbReference type="Google" id="ProtNLM"/>
    </source>
</evidence>
<dbReference type="InterPro" id="IPR002172">
    <property type="entry name" value="LDrepeatLR_classA_rpt"/>
</dbReference>
<accession>A0A9P0GTT1</accession>
<evidence type="ECO:0000256" key="10">
    <source>
        <dbReference type="SAM" id="SignalP"/>
    </source>
</evidence>
<protein>
    <recommendedName>
        <fullName evidence="13">CUB domain-containing protein</fullName>
    </recommendedName>
</protein>
<dbReference type="GO" id="GO:0016192">
    <property type="term" value="P:vesicle-mediated transport"/>
    <property type="evidence" value="ECO:0007669"/>
    <property type="project" value="UniProtKB-ARBA"/>
</dbReference>
<feature type="transmembrane region" description="Helical" evidence="9">
    <location>
        <begin position="264"/>
        <end position="290"/>
    </location>
</feature>
<proteinExistence type="predicted"/>
<dbReference type="SUPFAM" id="SSF57424">
    <property type="entry name" value="LDL receptor-like module"/>
    <property type="match status" value="2"/>
</dbReference>
<evidence type="ECO:0000256" key="3">
    <source>
        <dbReference type="ARBA" id="ARBA00022737"/>
    </source>
</evidence>
<evidence type="ECO:0000256" key="5">
    <source>
        <dbReference type="ARBA" id="ARBA00023136"/>
    </source>
</evidence>
<reference evidence="11" key="1">
    <citation type="submission" date="2022-01" db="EMBL/GenBank/DDBJ databases">
        <authorList>
            <person name="King R."/>
        </authorList>
    </citation>
    <scope>NUCLEOTIDE SEQUENCE</scope>
</reference>
<gene>
    <name evidence="11" type="ORF">PHAECO_LOCUS4949</name>
</gene>
<evidence type="ECO:0000256" key="6">
    <source>
        <dbReference type="ARBA" id="ARBA00023157"/>
    </source>
</evidence>
<evidence type="ECO:0000313" key="11">
    <source>
        <dbReference type="EMBL" id="CAH1154144.1"/>
    </source>
</evidence>
<name>A0A9P0GTT1_PHACE</name>
<keyword evidence="12" id="KW-1185">Reference proteome</keyword>